<evidence type="ECO:0000313" key="2">
    <source>
        <dbReference type="Proteomes" id="UP000596977"/>
    </source>
</evidence>
<dbReference type="EMBL" id="BMKB01000002">
    <property type="protein sequence ID" value="GGA47295.1"/>
    <property type="molecule type" value="Genomic_DNA"/>
</dbReference>
<comment type="caution">
    <text evidence="1">The sequence shown here is derived from an EMBL/GenBank/DDBJ whole genome shotgun (WGS) entry which is preliminary data.</text>
</comment>
<evidence type="ECO:0000313" key="1">
    <source>
        <dbReference type="EMBL" id="GGA47295.1"/>
    </source>
</evidence>
<dbReference type="AlphaFoldDB" id="A0A916VWN4"/>
<organism evidence="1 2">
    <name type="scientific">Pelagibacterium lentulum</name>
    <dbReference type="NCBI Taxonomy" id="2029865"/>
    <lineage>
        <taxon>Bacteria</taxon>
        <taxon>Pseudomonadati</taxon>
        <taxon>Pseudomonadota</taxon>
        <taxon>Alphaproteobacteria</taxon>
        <taxon>Hyphomicrobiales</taxon>
        <taxon>Devosiaceae</taxon>
        <taxon>Pelagibacterium</taxon>
    </lineage>
</organism>
<accession>A0A916VWN4</accession>
<dbReference type="Proteomes" id="UP000596977">
    <property type="component" value="Unassembled WGS sequence"/>
</dbReference>
<gene>
    <name evidence="1" type="ORF">GCM10011499_16360</name>
</gene>
<proteinExistence type="predicted"/>
<keyword evidence="2" id="KW-1185">Reference proteome</keyword>
<name>A0A916VWN4_9HYPH</name>
<dbReference type="RefSeq" id="WP_127073884.1">
    <property type="nucleotide sequence ID" value="NZ_BMKB01000002.1"/>
</dbReference>
<sequence>MTFKPLATIEGSELFALPDDTEQLAELSAFAGKHFGYTGQTPRNAPERVNLWRAINTEFAVLTALGALAEPENPGTVEITRISNAARSKARAQCEALLERGYQP</sequence>
<protein>
    <submittedName>
        <fullName evidence="1">Uncharacterized protein</fullName>
    </submittedName>
</protein>
<reference evidence="1 2" key="1">
    <citation type="journal article" date="2014" name="Int. J. Syst. Evol. Microbiol.">
        <title>Complete genome sequence of Corynebacterium casei LMG S-19264T (=DSM 44701T), isolated from a smear-ripened cheese.</title>
        <authorList>
            <consortium name="US DOE Joint Genome Institute (JGI-PGF)"/>
            <person name="Walter F."/>
            <person name="Albersmeier A."/>
            <person name="Kalinowski J."/>
            <person name="Ruckert C."/>
        </authorList>
    </citation>
    <scope>NUCLEOTIDE SEQUENCE [LARGE SCALE GENOMIC DNA]</scope>
    <source>
        <strain evidence="1 2">CGMCC 1.15896</strain>
    </source>
</reference>